<gene>
    <name evidence="2" type="ORF">CEUTPL_LOCUS13345</name>
</gene>
<dbReference type="Proteomes" id="UP001152799">
    <property type="component" value="Chromosome 8"/>
</dbReference>
<keyword evidence="3" id="KW-1185">Reference proteome</keyword>
<reference evidence="2" key="1">
    <citation type="submission" date="2022-01" db="EMBL/GenBank/DDBJ databases">
        <authorList>
            <person name="King R."/>
        </authorList>
    </citation>
    <scope>NUCLEOTIDE SEQUENCE</scope>
</reference>
<dbReference type="PANTHER" id="PTHR39948:SF1">
    <property type="entry name" value="GEO11419P1"/>
    <property type="match status" value="1"/>
</dbReference>
<keyword evidence="1" id="KW-0812">Transmembrane</keyword>
<evidence type="ECO:0000313" key="2">
    <source>
        <dbReference type="EMBL" id="CAG9772944.1"/>
    </source>
</evidence>
<name>A0A9N9QST3_9CUCU</name>
<sequence length="70" mass="7718">MNCFQFCGRFIIWGLILCTIAFPIAMFCATVYIILYAISGCCPGCEDFTETVLKGVQLPGTAVRKLVKCD</sequence>
<dbReference type="PANTHER" id="PTHR39948">
    <property type="entry name" value="GEO11419P1"/>
    <property type="match status" value="1"/>
</dbReference>
<protein>
    <submittedName>
        <fullName evidence="2">Uncharacterized protein</fullName>
    </submittedName>
</protein>
<evidence type="ECO:0000256" key="1">
    <source>
        <dbReference type="SAM" id="Phobius"/>
    </source>
</evidence>
<evidence type="ECO:0000313" key="3">
    <source>
        <dbReference type="Proteomes" id="UP001152799"/>
    </source>
</evidence>
<keyword evidence="1" id="KW-0472">Membrane</keyword>
<dbReference type="AlphaFoldDB" id="A0A9N9QST3"/>
<keyword evidence="1" id="KW-1133">Transmembrane helix</keyword>
<dbReference type="EMBL" id="OU892284">
    <property type="protein sequence ID" value="CAG9772944.1"/>
    <property type="molecule type" value="Genomic_DNA"/>
</dbReference>
<proteinExistence type="predicted"/>
<organism evidence="2 3">
    <name type="scientific">Ceutorhynchus assimilis</name>
    <name type="common">cabbage seed weevil</name>
    <dbReference type="NCBI Taxonomy" id="467358"/>
    <lineage>
        <taxon>Eukaryota</taxon>
        <taxon>Metazoa</taxon>
        <taxon>Ecdysozoa</taxon>
        <taxon>Arthropoda</taxon>
        <taxon>Hexapoda</taxon>
        <taxon>Insecta</taxon>
        <taxon>Pterygota</taxon>
        <taxon>Neoptera</taxon>
        <taxon>Endopterygota</taxon>
        <taxon>Coleoptera</taxon>
        <taxon>Polyphaga</taxon>
        <taxon>Cucujiformia</taxon>
        <taxon>Curculionidae</taxon>
        <taxon>Ceutorhynchinae</taxon>
        <taxon>Ceutorhynchus</taxon>
    </lineage>
</organism>
<feature type="transmembrane region" description="Helical" evidence="1">
    <location>
        <begin position="12"/>
        <end position="38"/>
    </location>
</feature>
<accession>A0A9N9QST3</accession>
<dbReference type="OrthoDB" id="8912589at2759"/>